<protein>
    <submittedName>
        <fullName evidence="1">Uncharacterized protein</fullName>
    </submittedName>
</protein>
<dbReference type="AlphaFoldDB" id="A0A164S814"/>
<dbReference type="InterPro" id="IPR032675">
    <property type="entry name" value="LRR_dom_sf"/>
</dbReference>
<gene>
    <name evidence="1" type="ORF">SISNIDRAFT_487563</name>
</gene>
<organism evidence="1 2">
    <name type="scientific">Sistotremastrum niveocremeum HHB9708</name>
    <dbReference type="NCBI Taxonomy" id="1314777"/>
    <lineage>
        <taxon>Eukaryota</taxon>
        <taxon>Fungi</taxon>
        <taxon>Dikarya</taxon>
        <taxon>Basidiomycota</taxon>
        <taxon>Agaricomycotina</taxon>
        <taxon>Agaricomycetes</taxon>
        <taxon>Sistotremastrales</taxon>
        <taxon>Sistotremastraceae</taxon>
        <taxon>Sertulicium</taxon>
        <taxon>Sertulicium niveocremeum</taxon>
    </lineage>
</organism>
<reference evidence="1 2" key="1">
    <citation type="journal article" date="2016" name="Mol. Biol. Evol.">
        <title>Comparative Genomics of Early-Diverging Mushroom-Forming Fungi Provides Insights into the Origins of Lignocellulose Decay Capabilities.</title>
        <authorList>
            <person name="Nagy L.G."/>
            <person name="Riley R."/>
            <person name="Tritt A."/>
            <person name="Adam C."/>
            <person name="Daum C."/>
            <person name="Floudas D."/>
            <person name="Sun H."/>
            <person name="Yadav J.S."/>
            <person name="Pangilinan J."/>
            <person name="Larsson K.H."/>
            <person name="Matsuura K."/>
            <person name="Barry K."/>
            <person name="Labutti K."/>
            <person name="Kuo R."/>
            <person name="Ohm R.A."/>
            <person name="Bhattacharya S.S."/>
            <person name="Shirouzu T."/>
            <person name="Yoshinaga Y."/>
            <person name="Martin F.M."/>
            <person name="Grigoriev I.V."/>
            <person name="Hibbett D.S."/>
        </authorList>
    </citation>
    <scope>NUCLEOTIDE SEQUENCE [LARGE SCALE GENOMIC DNA]</scope>
    <source>
        <strain evidence="1 2">HHB9708</strain>
    </source>
</reference>
<keyword evidence="2" id="KW-1185">Reference proteome</keyword>
<dbReference type="Proteomes" id="UP000076722">
    <property type="component" value="Unassembled WGS sequence"/>
</dbReference>
<accession>A0A164S814</accession>
<dbReference type="Gene3D" id="3.80.10.10">
    <property type="entry name" value="Ribonuclease Inhibitor"/>
    <property type="match status" value="1"/>
</dbReference>
<evidence type="ECO:0000313" key="1">
    <source>
        <dbReference type="EMBL" id="KZS91233.1"/>
    </source>
</evidence>
<proteinExistence type="predicted"/>
<dbReference type="EMBL" id="KV419416">
    <property type="protein sequence ID" value="KZS91233.1"/>
    <property type="molecule type" value="Genomic_DNA"/>
</dbReference>
<evidence type="ECO:0000313" key="2">
    <source>
        <dbReference type="Proteomes" id="UP000076722"/>
    </source>
</evidence>
<name>A0A164S814_9AGAM</name>
<dbReference type="SUPFAM" id="SSF52047">
    <property type="entry name" value="RNI-like"/>
    <property type="match status" value="1"/>
</dbReference>
<sequence length="411" mass="47553">MSSVDLASAWGASLWRSPIIYRSYGHHVRLDTTRQQLEQVRSFHPSTRIGLVIESLLSPLAPLRPLHPRMYSSASTRTYPTYPTNSAQRHAIANGRDLPNESLILIVTFALNITDPNRMAQFSYSRKTISKWRPPPLWKALDGFTRASHRFRAVALPLCFAYVELRDIRNLKKFMRPYVRLLRCLEVPIDFRVIPQCPRLQELSLEELPDPQELYKVPEETLSAITSLELRNCCPFNWKLVGAINTLFRNLRTLRLGAAIYDQASSKYLYKPTSIPLPNTFRTSRELANAYCKSLTHLKHLRYLSIDIFLDFENELRTAFEAHHLDTGHRGTMTRCAACRSDHDRRSRVQNEMDFAAILGVYFRHLKSLEWPTTWPGNANQIYGRSVVTIFRHGHNGDIRLQRDDGRPWHG</sequence>